<feature type="compositionally biased region" description="Basic and acidic residues" evidence="1">
    <location>
        <begin position="1"/>
        <end position="20"/>
    </location>
</feature>
<dbReference type="Proteomes" id="UP000287224">
    <property type="component" value="Unassembled WGS sequence"/>
</dbReference>
<keyword evidence="3" id="KW-1185">Reference proteome</keyword>
<gene>
    <name evidence="2" type="ORF">KDAU_57190</name>
</gene>
<feature type="compositionally biased region" description="Basic and acidic residues" evidence="1">
    <location>
        <begin position="35"/>
        <end position="48"/>
    </location>
</feature>
<sequence>MADPNKNRGQDNDRALEAKTRTHIQGQQELYGEDNYTKESDADERETFSPDPNVDDTQNEQPFGEDPKDEYGLQDQFGDIDGQDPYSNLDDGDDEESTETTAGVDPDPDALYGLEAPLAGPGEHNRTISSRTDKNTRINPDEHGYNQ</sequence>
<organism evidence="2 3">
    <name type="scientific">Dictyobacter aurantiacus</name>
    <dbReference type="NCBI Taxonomy" id="1936993"/>
    <lineage>
        <taxon>Bacteria</taxon>
        <taxon>Bacillati</taxon>
        <taxon>Chloroflexota</taxon>
        <taxon>Ktedonobacteria</taxon>
        <taxon>Ktedonobacterales</taxon>
        <taxon>Dictyobacteraceae</taxon>
        <taxon>Dictyobacter</taxon>
    </lineage>
</organism>
<dbReference type="AlphaFoldDB" id="A0A401ZNK8"/>
<feature type="region of interest" description="Disordered" evidence="1">
    <location>
        <begin position="1"/>
        <end position="147"/>
    </location>
</feature>
<dbReference type="RefSeq" id="WP_126600928.1">
    <property type="nucleotide sequence ID" value="NZ_BIFQ01000002.1"/>
</dbReference>
<evidence type="ECO:0000313" key="3">
    <source>
        <dbReference type="Proteomes" id="UP000287224"/>
    </source>
</evidence>
<name>A0A401ZNK8_9CHLR</name>
<proteinExistence type="predicted"/>
<reference evidence="3" key="1">
    <citation type="submission" date="2018-12" db="EMBL/GenBank/DDBJ databases">
        <title>Tengunoibacter tsumagoiensis gen. nov., sp. nov., Dictyobacter kobayashii sp. nov., D. alpinus sp. nov., and D. joshuensis sp. nov. and description of Dictyobacteraceae fam. nov. within the order Ktedonobacterales isolated from Tengu-no-mugimeshi.</title>
        <authorList>
            <person name="Wang C.M."/>
            <person name="Zheng Y."/>
            <person name="Sakai Y."/>
            <person name="Toyoda A."/>
            <person name="Minakuchi Y."/>
            <person name="Abe K."/>
            <person name="Yokota A."/>
            <person name="Yabe S."/>
        </authorList>
    </citation>
    <scope>NUCLEOTIDE SEQUENCE [LARGE SCALE GENOMIC DNA]</scope>
    <source>
        <strain evidence="3">S-27</strain>
    </source>
</reference>
<feature type="compositionally biased region" description="Basic and acidic residues" evidence="1">
    <location>
        <begin position="123"/>
        <end position="147"/>
    </location>
</feature>
<dbReference type="OrthoDB" id="9837998at2"/>
<dbReference type="EMBL" id="BIFQ01000002">
    <property type="protein sequence ID" value="GCE08390.1"/>
    <property type="molecule type" value="Genomic_DNA"/>
</dbReference>
<comment type="caution">
    <text evidence="2">The sequence shown here is derived from an EMBL/GenBank/DDBJ whole genome shotgun (WGS) entry which is preliminary data.</text>
</comment>
<accession>A0A401ZNK8</accession>
<evidence type="ECO:0000313" key="2">
    <source>
        <dbReference type="EMBL" id="GCE08390.1"/>
    </source>
</evidence>
<evidence type="ECO:0000256" key="1">
    <source>
        <dbReference type="SAM" id="MobiDB-lite"/>
    </source>
</evidence>
<protein>
    <submittedName>
        <fullName evidence="2">Uncharacterized protein</fullName>
    </submittedName>
</protein>